<organism evidence="9 10">
    <name type="scientific">Hibiscus syriacus</name>
    <name type="common">Rose of Sharon</name>
    <dbReference type="NCBI Taxonomy" id="106335"/>
    <lineage>
        <taxon>Eukaryota</taxon>
        <taxon>Viridiplantae</taxon>
        <taxon>Streptophyta</taxon>
        <taxon>Embryophyta</taxon>
        <taxon>Tracheophyta</taxon>
        <taxon>Spermatophyta</taxon>
        <taxon>Magnoliopsida</taxon>
        <taxon>eudicotyledons</taxon>
        <taxon>Gunneridae</taxon>
        <taxon>Pentapetalae</taxon>
        <taxon>rosids</taxon>
        <taxon>malvids</taxon>
        <taxon>Malvales</taxon>
        <taxon>Malvaceae</taxon>
        <taxon>Malvoideae</taxon>
        <taxon>Hibiscus</taxon>
    </lineage>
</organism>
<dbReference type="Proteomes" id="UP000436088">
    <property type="component" value="Unassembled WGS sequence"/>
</dbReference>
<dbReference type="PANTHER" id="PTHR33203:SF63">
    <property type="entry name" value="OLEOSIN 18.2 KDA"/>
    <property type="match status" value="1"/>
</dbReference>
<comment type="similarity">
    <text evidence="2 7">Belongs to the oleosin family.</text>
</comment>
<dbReference type="GO" id="GO:0012511">
    <property type="term" value="C:monolayer-surrounded lipid storage body"/>
    <property type="evidence" value="ECO:0007669"/>
    <property type="project" value="InterPro"/>
</dbReference>
<evidence type="ECO:0000256" key="7">
    <source>
        <dbReference type="RuleBase" id="RU000540"/>
    </source>
</evidence>
<evidence type="ECO:0000256" key="8">
    <source>
        <dbReference type="SAM" id="Phobius"/>
    </source>
</evidence>
<dbReference type="EMBL" id="VEPZ02000934">
    <property type="protein sequence ID" value="KAE8710028.1"/>
    <property type="molecule type" value="Genomic_DNA"/>
</dbReference>
<evidence type="ECO:0000256" key="4">
    <source>
        <dbReference type="ARBA" id="ARBA00022692"/>
    </source>
</evidence>
<dbReference type="OrthoDB" id="1929188at2759"/>
<evidence type="ECO:0000256" key="5">
    <source>
        <dbReference type="ARBA" id="ARBA00022989"/>
    </source>
</evidence>
<evidence type="ECO:0000256" key="3">
    <source>
        <dbReference type="ARBA" id="ARBA00022677"/>
    </source>
</evidence>
<accession>A0A6A3B2B4</accession>
<dbReference type="GO" id="GO:0010344">
    <property type="term" value="P:seed oilbody biogenesis"/>
    <property type="evidence" value="ECO:0007669"/>
    <property type="project" value="TreeGrafter"/>
</dbReference>
<dbReference type="Pfam" id="PF01277">
    <property type="entry name" value="Oleosin"/>
    <property type="match status" value="1"/>
</dbReference>
<protein>
    <recommendedName>
        <fullName evidence="7">Oleosin</fullName>
    </recommendedName>
</protein>
<dbReference type="GO" id="GO:0050826">
    <property type="term" value="P:response to freezing"/>
    <property type="evidence" value="ECO:0007669"/>
    <property type="project" value="TreeGrafter"/>
</dbReference>
<dbReference type="GO" id="GO:0019915">
    <property type="term" value="P:lipid storage"/>
    <property type="evidence" value="ECO:0007669"/>
    <property type="project" value="TreeGrafter"/>
</dbReference>
<evidence type="ECO:0000313" key="9">
    <source>
        <dbReference type="EMBL" id="KAE8710028.1"/>
    </source>
</evidence>
<keyword evidence="3 7" id="KW-0551">Lipid droplet</keyword>
<dbReference type="PANTHER" id="PTHR33203">
    <property type="entry name" value="OLEOSIN"/>
    <property type="match status" value="1"/>
</dbReference>
<gene>
    <name evidence="9" type="ORF">F3Y22_tig00110328pilonHSYRG01135</name>
</gene>
<keyword evidence="10" id="KW-1185">Reference proteome</keyword>
<evidence type="ECO:0000256" key="2">
    <source>
        <dbReference type="ARBA" id="ARBA00010858"/>
    </source>
</evidence>
<evidence type="ECO:0000313" key="10">
    <source>
        <dbReference type="Proteomes" id="UP000436088"/>
    </source>
</evidence>
<dbReference type="InterPro" id="IPR000136">
    <property type="entry name" value="Oleosin"/>
</dbReference>
<keyword evidence="6 8" id="KW-0472">Membrane</keyword>
<evidence type="ECO:0000256" key="1">
    <source>
        <dbReference type="ARBA" id="ARBA00002582"/>
    </source>
</evidence>
<name>A0A6A3B2B4_HIBSY</name>
<sequence length="177" mass="18755">MAEIRDRNQPHQVQVHPQYRYDNPAGVGYGGGGKNYHGSGPSATQILSVLTLLPVGGTLLALSGLTLAGTVIGLLVATPVFLLFSPILVPAVIAISMAVAGFLSSGAFGLTGLSSLNYVLNRVRYATGTEQMDLEEARRRMQERVQDMAGYVGAKTKEVGQKIESKAHEGQVTTART</sequence>
<feature type="transmembrane region" description="Helical" evidence="8">
    <location>
        <begin position="87"/>
        <end position="113"/>
    </location>
</feature>
<evidence type="ECO:0000256" key="6">
    <source>
        <dbReference type="ARBA" id="ARBA00023136"/>
    </source>
</evidence>
<dbReference type="PROSITE" id="PS00811">
    <property type="entry name" value="OLEOSINS"/>
    <property type="match status" value="1"/>
</dbReference>
<keyword evidence="4 8" id="KW-0812">Transmembrane</keyword>
<dbReference type="AlphaFoldDB" id="A0A6A3B2B4"/>
<dbReference type="GO" id="GO:0016020">
    <property type="term" value="C:membrane"/>
    <property type="evidence" value="ECO:0007669"/>
    <property type="project" value="UniProtKB-SubCell"/>
</dbReference>
<reference evidence="9" key="1">
    <citation type="submission" date="2019-09" db="EMBL/GenBank/DDBJ databases">
        <title>Draft genome information of white flower Hibiscus syriacus.</title>
        <authorList>
            <person name="Kim Y.-M."/>
        </authorList>
    </citation>
    <scope>NUCLEOTIDE SEQUENCE [LARGE SCALE GENOMIC DNA]</scope>
    <source>
        <strain evidence="9">YM2019G1</strain>
    </source>
</reference>
<comment type="caution">
    <text evidence="9">The sequence shown here is derived from an EMBL/GenBank/DDBJ whole genome shotgun (WGS) entry which is preliminary data.</text>
</comment>
<keyword evidence="5 8" id="KW-1133">Transmembrane helix</keyword>
<comment type="function">
    <text evidence="1">May have a structural role to stabilize the lipid body during desiccation of the seed by preventing coalescence of the oil. Probably interacts with both lipid and phospholipid moieties of lipid bodies. May also provide recognition signals for specific lipase anchorage in lipolysis during seedling growth.</text>
</comment>
<proteinExistence type="inferred from homology"/>
<comment type="subcellular location">
    <subcellularLocation>
        <location evidence="7">Lipid droplet</location>
    </subcellularLocation>
    <subcellularLocation>
        <location evidence="7">Membrane</location>
        <topology evidence="7">Multi-pass membrane protein</topology>
    </subcellularLocation>
</comment>